<proteinExistence type="predicted"/>
<gene>
    <name evidence="2" type="ORF">QO002_003989</name>
</gene>
<organism evidence="2 3">
    <name type="scientific">Pararhizobium capsulatum DSM 1112</name>
    <dbReference type="NCBI Taxonomy" id="1121113"/>
    <lineage>
        <taxon>Bacteria</taxon>
        <taxon>Pseudomonadati</taxon>
        <taxon>Pseudomonadota</taxon>
        <taxon>Alphaproteobacteria</taxon>
        <taxon>Hyphomicrobiales</taxon>
        <taxon>Rhizobiaceae</taxon>
        <taxon>Rhizobium/Agrobacterium group</taxon>
        <taxon>Pararhizobium</taxon>
    </lineage>
</organism>
<dbReference type="Proteomes" id="UP001230207">
    <property type="component" value="Unassembled WGS sequence"/>
</dbReference>
<feature type="domain" description="VOC" evidence="1">
    <location>
        <begin position="2"/>
        <end position="126"/>
    </location>
</feature>
<keyword evidence="2" id="KW-0456">Lyase</keyword>
<name>A0ABU0BUC2_9HYPH</name>
<dbReference type="RefSeq" id="WP_307232780.1">
    <property type="nucleotide sequence ID" value="NZ_JAUSVF010000001.1"/>
</dbReference>
<dbReference type="InterPro" id="IPR037523">
    <property type="entry name" value="VOC_core"/>
</dbReference>
<evidence type="ECO:0000313" key="2">
    <source>
        <dbReference type="EMBL" id="MDQ0321851.1"/>
    </source>
</evidence>
<sequence>MRMIFVNLPIKDVARSKAFFSGLGFSFNPEYSDESTLCMVVEQNIFVMLMHEDRFKGFLAGEVSDTAKGTEVLTCLSVSSRKEVDDTLARALELGGKSWLPVMDYGFMYGCSFQDPDGHVWELSYMEPQAPSA</sequence>
<dbReference type="Pfam" id="PF22677">
    <property type="entry name" value="Ble-like_N"/>
    <property type="match status" value="1"/>
</dbReference>
<dbReference type="PROSITE" id="PS51819">
    <property type="entry name" value="VOC"/>
    <property type="match status" value="1"/>
</dbReference>
<dbReference type="GO" id="GO:0016829">
    <property type="term" value="F:lyase activity"/>
    <property type="evidence" value="ECO:0007669"/>
    <property type="project" value="UniProtKB-KW"/>
</dbReference>
<protein>
    <submittedName>
        <fullName evidence="2">Lactoylglutathione lyase</fullName>
    </submittedName>
</protein>
<dbReference type="SUPFAM" id="SSF54593">
    <property type="entry name" value="Glyoxalase/Bleomycin resistance protein/Dihydroxybiphenyl dioxygenase"/>
    <property type="match status" value="1"/>
</dbReference>
<dbReference type="CDD" id="cd09012">
    <property type="entry name" value="VOC_like"/>
    <property type="match status" value="1"/>
</dbReference>
<reference evidence="2 3" key="1">
    <citation type="submission" date="2023-07" db="EMBL/GenBank/DDBJ databases">
        <title>Genomic Encyclopedia of Type Strains, Phase IV (KMG-IV): sequencing the most valuable type-strain genomes for metagenomic binning, comparative biology and taxonomic classification.</title>
        <authorList>
            <person name="Goeker M."/>
        </authorList>
    </citation>
    <scope>NUCLEOTIDE SEQUENCE [LARGE SCALE GENOMIC DNA]</scope>
    <source>
        <strain evidence="2 3">DSM 1112</strain>
    </source>
</reference>
<accession>A0ABU0BUC2</accession>
<evidence type="ECO:0000313" key="3">
    <source>
        <dbReference type="Proteomes" id="UP001230207"/>
    </source>
</evidence>
<dbReference type="PANTHER" id="PTHR36503:SF2">
    <property type="entry name" value="BLR2408 PROTEIN"/>
    <property type="match status" value="1"/>
</dbReference>
<dbReference type="Gene3D" id="3.10.180.10">
    <property type="entry name" value="2,3-Dihydroxybiphenyl 1,2-Dioxygenase, domain 1"/>
    <property type="match status" value="1"/>
</dbReference>
<dbReference type="EMBL" id="JAUSVF010000001">
    <property type="protein sequence ID" value="MDQ0321851.1"/>
    <property type="molecule type" value="Genomic_DNA"/>
</dbReference>
<comment type="caution">
    <text evidence="2">The sequence shown here is derived from an EMBL/GenBank/DDBJ whole genome shotgun (WGS) entry which is preliminary data.</text>
</comment>
<dbReference type="PANTHER" id="PTHR36503">
    <property type="entry name" value="BLR2520 PROTEIN"/>
    <property type="match status" value="1"/>
</dbReference>
<keyword evidence="3" id="KW-1185">Reference proteome</keyword>
<dbReference type="InterPro" id="IPR053863">
    <property type="entry name" value="Glyoxy/Ble-like_N"/>
</dbReference>
<dbReference type="InterPro" id="IPR029068">
    <property type="entry name" value="Glyas_Bleomycin-R_OHBP_Dase"/>
</dbReference>
<evidence type="ECO:0000259" key="1">
    <source>
        <dbReference type="PROSITE" id="PS51819"/>
    </source>
</evidence>